<dbReference type="Pfam" id="PF13637">
    <property type="entry name" value="Ank_4"/>
    <property type="match status" value="1"/>
</dbReference>
<evidence type="ECO:0000256" key="3">
    <source>
        <dbReference type="PROSITE-ProRule" id="PRU00023"/>
    </source>
</evidence>
<dbReference type="PANTHER" id="PTHR24201">
    <property type="entry name" value="ANK_REP_REGION DOMAIN-CONTAINING PROTEIN"/>
    <property type="match status" value="1"/>
</dbReference>
<reference evidence="4 5" key="1">
    <citation type="submission" date="2024-02" db="EMBL/GenBank/DDBJ databases">
        <authorList>
            <person name="Chen Y."/>
            <person name="Shah S."/>
            <person name="Dougan E. K."/>
            <person name="Thang M."/>
            <person name="Chan C."/>
        </authorList>
    </citation>
    <scope>NUCLEOTIDE SEQUENCE [LARGE SCALE GENOMIC DNA]</scope>
</reference>
<dbReference type="PANTHER" id="PTHR24201:SF16">
    <property type="entry name" value="ANKYRIN-1-LIKE-RELATED"/>
    <property type="match status" value="1"/>
</dbReference>
<dbReference type="PROSITE" id="PS50088">
    <property type="entry name" value="ANK_REPEAT"/>
    <property type="match status" value="5"/>
</dbReference>
<dbReference type="Pfam" id="PF12796">
    <property type="entry name" value="Ank_2"/>
    <property type="match status" value="1"/>
</dbReference>
<protein>
    <submittedName>
        <fullName evidence="4">Uncharacterized protein</fullName>
    </submittedName>
</protein>
<keyword evidence="5" id="KW-1185">Reference proteome</keyword>
<dbReference type="PROSITE" id="PS50297">
    <property type="entry name" value="ANK_REP_REGION"/>
    <property type="match status" value="5"/>
</dbReference>
<name>A0ABP0L8N4_9DINO</name>
<feature type="repeat" description="ANK" evidence="3">
    <location>
        <begin position="182"/>
        <end position="214"/>
    </location>
</feature>
<sequence length="330" mass="36063">MEALHGYPQILHQGSLCSQLDMTKSEGYSVGAEKLSSEDEEGEEGEELRGNKILHAGSMIGRSVLHLGCHIGLACTSCALHRFLSVAAAASGGKRLFGERQKSVDLPLSSARIGIRKARSLDRVHGGTELRRISRFQVQQQFMQRAHGLSALARAAQQGDATEVQRLIEAGADVELQDQTRYRRRPLHYAAENGHVEVLERLLAARATVEAEDRDGYRPLHLAASKGRVEVLERLLAARATVEAEDRDGQRPLHLAASKGHVEVLERLLAAKATVDAEDKYGHRPLHFAAHWGQVEVLERLLAARATVEAENKNGRGAPELGTRPEGCGD</sequence>
<keyword evidence="2 3" id="KW-0040">ANK repeat</keyword>
<feature type="repeat" description="ANK" evidence="3">
    <location>
        <begin position="281"/>
        <end position="313"/>
    </location>
</feature>
<dbReference type="SMART" id="SM00248">
    <property type="entry name" value="ANK"/>
    <property type="match status" value="5"/>
</dbReference>
<keyword evidence="1" id="KW-0677">Repeat</keyword>
<accession>A0ABP0L8N4</accession>
<feature type="non-terminal residue" evidence="4">
    <location>
        <position position="330"/>
    </location>
</feature>
<organism evidence="4 5">
    <name type="scientific">Durusdinium trenchii</name>
    <dbReference type="NCBI Taxonomy" id="1381693"/>
    <lineage>
        <taxon>Eukaryota</taxon>
        <taxon>Sar</taxon>
        <taxon>Alveolata</taxon>
        <taxon>Dinophyceae</taxon>
        <taxon>Suessiales</taxon>
        <taxon>Symbiodiniaceae</taxon>
        <taxon>Durusdinium</taxon>
    </lineage>
</organism>
<gene>
    <name evidence="4" type="ORF">CCMP2556_LOCUS19936</name>
</gene>
<comment type="caution">
    <text evidence="4">The sequence shown here is derived from an EMBL/GenBank/DDBJ whole genome shotgun (WGS) entry which is preliminary data.</text>
</comment>
<dbReference type="SUPFAM" id="SSF48403">
    <property type="entry name" value="Ankyrin repeat"/>
    <property type="match status" value="1"/>
</dbReference>
<proteinExistence type="predicted"/>
<feature type="repeat" description="ANK" evidence="3">
    <location>
        <begin position="147"/>
        <end position="179"/>
    </location>
</feature>
<feature type="repeat" description="ANK" evidence="3">
    <location>
        <begin position="215"/>
        <end position="247"/>
    </location>
</feature>
<dbReference type="EMBL" id="CAXAMN010011536">
    <property type="protein sequence ID" value="CAK9035500.1"/>
    <property type="molecule type" value="Genomic_DNA"/>
</dbReference>
<dbReference type="Proteomes" id="UP001642484">
    <property type="component" value="Unassembled WGS sequence"/>
</dbReference>
<evidence type="ECO:0000313" key="5">
    <source>
        <dbReference type="Proteomes" id="UP001642484"/>
    </source>
</evidence>
<feature type="repeat" description="ANK" evidence="3">
    <location>
        <begin position="248"/>
        <end position="280"/>
    </location>
</feature>
<dbReference type="Gene3D" id="1.25.40.20">
    <property type="entry name" value="Ankyrin repeat-containing domain"/>
    <property type="match status" value="2"/>
</dbReference>
<evidence type="ECO:0000313" key="4">
    <source>
        <dbReference type="EMBL" id="CAK9035500.1"/>
    </source>
</evidence>
<evidence type="ECO:0000256" key="2">
    <source>
        <dbReference type="ARBA" id="ARBA00023043"/>
    </source>
</evidence>
<evidence type="ECO:0000256" key="1">
    <source>
        <dbReference type="ARBA" id="ARBA00022737"/>
    </source>
</evidence>
<dbReference type="InterPro" id="IPR036770">
    <property type="entry name" value="Ankyrin_rpt-contain_sf"/>
</dbReference>
<dbReference type="InterPro" id="IPR050776">
    <property type="entry name" value="Ank_Repeat/CDKN_Inhibitor"/>
</dbReference>
<dbReference type="InterPro" id="IPR002110">
    <property type="entry name" value="Ankyrin_rpt"/>
</dbReference>